<dbReference type="EMBL" id="JH660663">
    <property type="protein sequence ID" value="EIM31792.1"/>
    <property type="molecule type" value="Genomic_DNA"/>
</dbReference>
<reference evidence="1 2" key="1">
    <citation type="submission" date="2012-04" db="EMBL/GenBank/DDBJ databases">
        <title>Improved High-Quality Draft sequence of Leptothrix ochracea L12.</title>
        <authorList>
            <consortium name="US DOE Joint Genome Institute"/>
            <person name="Lucas S."/>
            <person name="Han J."/>
            <person name="Lapidus A."/>
            <person name="Cheng J.-F."/>
            <person name="Goodwin L."/>
            <person name="Pitluck S."/>
            <person name="Peters L."/>
            <person name="Zeytun A."/>
            <person name="Detter J.C."/>
            <person name="Han C."/>
            <person name="Tapia R."/>
            <person name="Land M."/>
            <person name="Hauser L."/>
            <person name="Kyrpides N."/>
            <person name="Ivanova N."/>
            <person name="Pagani I."/>
            <person name="Stepanauskas R."/>
            <person name="Masland D."/>
            <person name="Poulton N."/>
            <person name="Emerson D."/>
            <person name="Fleming E."/>
            <person name="Woyke T."/>
        </authorList>
    </citation>
    <scope>NUCLEOTIDE SEQUENCE [LARGE SCALE GENOMIC DNA]</scope>
    <source>
        <strain evidence="1 2">L12</strain>
    </source>
</reference>
<evidence type="ECO:0000313" key="2">
    <source>
        <dbReference type="Proteomes" id="UP000053899"/>
    </source>
</evidence>
<dbReference type="HOGENOM" id="CLU_1085024_0_0_4"/>
<dbReference type="AlphaFoldDB" id="I4Z6F0"/>
<dbReference type="Proteomes" id="UP000053899">
    <property type="component" value="Unassembled WGS sequence"/>
</dbReference>
<sequence length="256" mass="27123">MRFIAIATSVICLSASAQECEKLITLSKTVSSTVADKSTFDKHAANFCSEYKRGGSSSAATNAGASWKFISASFGQSSMTTEEVASKVCSASSGESASTDAYRQYVETIASGAYAAYETCIKLKDSNDLRFDVDLASVLPSEFTIVIAYQKIIQGTTTADLIYSASKGISCTWNGKKAATTSIDAPSSVLVKCSRTDQGQAGYAKFIRTNGVGGSITIPWPAYDANGIPLATLESIRGQITTAQSSITDIKNWLMY</sequence>
<accession>I4Z6F0</accession>
<protein>
    <submittedName>
        <fullName evidence="1">Uncharacterized protein</fullName>
    </submittedName>
</protein>
<gene>
    <name evidence="1" type="ORF">LepocDRAFT_00005340</name>
</gene>
<name>I4Z6F0_9BURK</name>
<organism evidence="1 2">
    <name type="scientific">Leptothrix ochracea L12</name>
    <dbReference type="NCBI Taxonomy" id="735332"/>
    <lineage>
        <taxon>Bacteria</taxon>
        <taxon>Pseudomonadati</taxon>
        <taxon>Pseudomonadota</taxon>
        <taxon>Betaproteobacteria</taxon>
        <taxon>Burkholderiales</taxon>
        <taxon>Sphaerotilaceae</taxon>
        <taxon>Leptothrix</taxon>
    </lineage>
</organism>
<keyword evidence="2" id="KW-1185">Reference proteome</keyword>
<proteinExistence type="predicted"/>
<evidence type="ECO:0000313" key="1">
    <source>
        <dbReference type="EMBL" id="EIM31792.1"/>
    </source>
</evidence>
<dbReference type="GeneID" id="92352453"/>
<dbReference type="RefSeq" id="WP_009453118.1">
    <property type="nucleotide sequence ID" value="NZ_JH660663.1"/>
</dbReference>